<dbReference type="InterPro" id="IPR001387">
    <property type="entry name" value="Cro/C1-type_HTH"/>
</dbReference>
<dbReference type="CDD" id="cd00093">
    <property type="entry name" value="HTH_XRE"/>
    <property type="match status" value="1"/>
</dbReference>
<feature type="domain" description="HTH cro/C1-type" evidence="1">
    <location>
        <begin position="10"/>
        <end position="65"/>
    </location>
</feature>
<keyword evidence="3" id="KW-1185">Reference proteome</keyword>
<sequence length="120" mass="13826">MASKKLGETLRRLRTLKGYTQQQVADLLGLKNKSTLGSWEVGKSEPDGYTFLRLCRIYEVTDIYAAFEEEASVRQRKDASHDVLEKYRQLTPEKKKIADSLILQLAELPVPKRDRQAQEE</sequence>
<dbReference type="RefSeq" id="WP_186888350.1">
    <property type="nucleotide sequence ID" value="NZ_JACONZ010000004.1"/>
</dbReference>
<dbReference type="AlphaFoldDB" id="A0A923KWJ6"/>
<evidence type="ECO:0000259" key="1">
    <source>
        <dbReference type="PROSITE" id="PS50943"/>
    </source>
</evidence>
<evidence type="ECO:0000313" key="2">
    <source>
        <dbReference type="EMBL" id="MBC5581976.1"/>
    </source>
</evidence>
<protein>
    <submittedName>
        <fullName evidence="2">Helix-turn-helix domain-containing protein</fullName>
    </submittedName>
</protein>
<dbReference type="EMBL" id="JACONZ010000004">
    <property type="protein sequence ID" value="MBC5581976.1"/>
    <property type="molecule type" value="Genomic_DNA"/>
</dbReference>
<dbReference type="Pfam" id="PF01381">
    <property type="entry name" value="HTH_3"/>
    <property type="match status" value="1"/>
</dbReference>
<organism evidence="2 3">
    <name type="scientific">Anaerofilum hominis</name>
    <dbReference type="NCBI Taxonomy" id="2763016"/>
    <lineage>
        <taxon>Bacteria</taxon>
        <taxon>Bacillati</taxon>
        <taxon>Bacillota</taxon>
        <taxon>Clostridia</taxon>
        <taxon>Eubacteriales</taxon>
        <taxon>Oscillospiraceae</taxon>
        <taxon>Anaerofilum</taxon>
    </lineage>
</organism>
<dbReference type="SUPFAM" id="SSF47413">
    <property type="entry name" value="lambda repressor-like DNA-binding domains"/>
    <property type="match status" value="1"/>
</dbReference>
<name>A0A923KWJ6_9FIRM</name>
<dbReference type="Proteomes" id="UP000659630">
    <property type="component" value="Unassembled WGS sequence"/>
</dbReference>
<gene>
    <name evidence="2" type="ORF">H8S23_10695</name>
</gene>
<dbReference type="Gene3D" id="1.10.260.40">
    <property type="entry name" value="lambda repressor-like DNA-binding domains"/>
    <property type="match status" value="1"/>
</dbReference>
<dbReference type="GO" id="GO:0003677">
    <property type="term" value="F:DNA binding"/>
    <property type="evidence" value="ECO:0007669"/>
    <property type="project" value="InterPro"/>
</dbReference>
<proteinExistence type="predicted"/>
<evidence type="ECO:0000313" key="3">
    <source>
        <dbReference type="Proteomes" id="UP000659630"/>
    </source>
</evidence>
<dbReference type="InterPro" id="IPR010982">
    <property type="entry name" value="Lambda_DNA-bd_dom_sf"/>
</dbReference>
<dbReference type="SMART" id="SM00530">
    <property type="entry name" value="HTH_XRE"/>
    <property type="match status" value="1"/>
</dbReference>
<reference evidence="2" key="1">
    <citation type="submission" date="2020-08" db="EMBL/GenBank/DDBJ databases">
        <title>Genome public.</title>
        <authorList>
            <person name="Liu C."/>
            <person name="Sun Q."/>
        </authorList>
    </citation>
    <scope>NUCLEOTIDE SEQUENCE</scope>
    <source>
        <strain evidence="2">BX8</strain>
    </source>
</reference>
<dbReference type="PROSITE" id="PS50943">
    <property type="entry name" value="HTH_CROC1"/>
    <property type="match status" value="1"/>
</dbReference>
<comment type="caution">
    <text evidence="2">The sequence shown here is derived from an EMBL/GenBank/DDBJ whole genome shotgun (WGS) entry which is preliminary data.</text>
</comment>
<accession>A0A923KWJ6</accession>